<dbReference type="SMART" id="SM00382">
    <property type="entry name" value="AAA"/>
    <property type="match status" value="2"/>
</dbReference>
<dbReference type="SUPFAM" id="SSF81296">
    <property type="entry name" value="E set domains"/>
    <property type="match status" value="1"/>
</dbReference>
<feature type="compositionally biased region" description="Polar residues" evidence="5">
    <location>
        <begin position="55"/>
        <end position="68"/>
    </location>
</feature>
<dbReference type="OrthoDB" id="5575at2759"/>
<dbReference type="FunFam" id="3.40.50.300:FF:000062">
    <property type="entry name" value="U5 small nuclear ribonucleoprotein helicase"/>
    <property type="match status" value="1"/>
</dbReference>
<dbReference type="PROSITE" id="PS51192">
    <property type="entry name" value="HELICASE_ATP_BIND_1"/>
    <property type="match status" value="2"/>
</dbReference>
<evidence type="ECO:0000313" key="9">
    <source>
        <dbReference type="Proteomes" id="UP000054324"/>
    </source>
</evidence>
<keyword evidence="1" id="KW-0547">Nucleotide-binding</keyword>
<dbReference type="InterPro" id="IPR027417">
    <property type="entry name" value="P-loop_NTPase"/>
</dbReference>
<dbReference type="SMART" id="SM00973">
    <property type="entry name" value="Sec63"/>
    <property type="match status" value="2"/>
</dbReference>
<dbReference type="Pfam" id="PF02889">
    <property type="entry name" value="Sec63"/>
    <property type="match status" value="2"/>
</dbReference>
<dbReference type="FunFam" id="3.40.50.300:FF:000231">
    <property type="entry name" value="Activating signal cointegrator 1 complex subunit 3"/>
    <property type="match status" value="1"/>
</dbReference>
<protein>
    <recommendedName>
        <fullName evidence="10">Sec63 domain protein</fullName>
    </recommendedName>
</protein>
<dbReference type="Pfam" id="PF23445">
    <property type="entry name" value="WHD_SNRNP200"/>
    <property type="match status" value="1"/>
</dbReference>
<dbReference type="Gene3D" id="2.60.40.150">
    <property type="entry name" value="C2 domain"/>
    <property type="match status" value="2"/>
</dbReference>
<dbReference type="KEGG" id="ovi:T265_10209"/>
<keyword evidence="9" id="KW-1185">Reference proteome</keyword>
<dbReference type="InterPro" id="IPR011545">
    <property type="entry name" value="DEAD/DEAH_box_helicase_dom"/>
</dbReference>
<dbReference type="CDD" id="cd18020">
    <property type="entry name" value="DEXHc_ASCC3_1"/>
    <property type="match status" value="1"/>
</dbReference>
<accession>A0A074Z386</accession>
<dbReference type="SUPFAM" id="SSF158702">
    <property type="entry name" value="Sec63 N-terminal domain-like"/>
    <property type="match status" value="2"/>
</dbReference>
<feature type="domain" description="Helicase ATP-binding" evidence="6">
    <location>
        <begin position="1572"/>
        <end position="1747"/>
    </location>
</feature>
<dbReference type="PANTHER" id="PTHR47961:SF13">
    <property type="entry name" value="ACTIVATING SIGNAL COINTEGRATOR 1 COMPLEX SUBUNIT 3"/>
    <property type="match status" value="1"/>
</dbReference>
<dbReference type="FunFam" id="1.10.3380.10:FF:000002">
    <property type="entry name" value="Activating signal cointegrator 1 complex subunit 3"/>
    <property type="match status" value="1"/>
</dbReference>
<dbReference type="Pfam" id="PF00270">
    <property type="entry name" value="DEAD"/>
    <property type="match status" value="2"/>
</dbReference>
<dbReference type="SMART" id="SM00487">
    <property type="entry name" value="DEXDc"/>
    <property type="match status" value="2"/>
</dbReference>
<dbReference type="CDD" id="cd18795">
    <property type="entry name" value="SF2_C_Ski2"/>
    <property type="match status" value="2"/>
</dbReference>
<dbReference type="InterPro" id="IPR004179">
    <property type="entry name" value="Sec63-dom"/>
</dbReference>
<dbReference type="PANTHER" id="PTHR47961">
    <property type="entry name" value="DNA POLYMERASE THETA, PUTATIVE (AFU_ORTHOLOGUE AFUA_1G05260)-RELATED"/>
    <property type="match status" value="1"/>
</dbReference>
<dbReference type="InterPro" id="IPR001650">
    <property type="entry name" value="Helicase_C-like"/>
</dbReference>
<dbReference type="Gene3D" id="1.10.10.10">
    <property type="entry name" value="Winged helix-like DNA-binding domain superfamily/Winged helix DNA-binding domain"/>
    <property type="match status" value="1"/>
</dbReference>
<evidence type="ECO:0008006" key="10">
    <source>
        <dbReference type="Google" id="ProtNLM"/>
    </source>
</evidence>
<proteinExistence type="predicted"/>
<reference evidence="8 9" key="1">
    <citation type="submission" date="2013-11" db="EMBL/GenBank/DDBJ databases">
        <title>Opisthorchis viverrini - life in the bile duct.</title>
        <authorList>
            <person name="Young N.D."/>
            <person name="Nagarajan N."/>
            <person name="Lin S.J."/>
            <person name="Korhonen P.K."/>
            <person name="Jex A.R."/>
            <person name="Hall R.S."/>
            <person name="Safavi-Hemami H."/>
            <person name="Kaewkong W."/>
            <person name="Bertrand D."/>
            <person name="Gao S."/>
            <person name="Seet Q."/>
            <person name="Wongkham S."/>
            <person name="Teh B.T."/>
            <person name="Wongkham C."/>
            <person name="Intapan P.M."/>
            <person name="Maleewong W."/>
            <person name="Yang X."/>
            <person name="Hu M."/>
            <person name="Wang Z."/>
            <person name="Hofmann A."/>
            <person name="Sternberg P.W."/>
            <person name="Tan P."/>
            <person name="Wang J."/>
            <person name="Gasser R.B."/>
        </authorList>
    </citation>
    <scope>NUCLEOTIDE SEQUENCE [LARGE SCALE GENOMIC DNA]</scope>
</reference>
<evidence type="ECO:0000256" key="2">
    <source>
        <dbReference type="ARBA" id="ARBA00022801"/>
    </source>
</evidence>
<dbReference type="GO" id="GO:0016787">
    <property type="term" value="F:hydrolase activity"/>
    <property type="evidence" value="ECO:0007669"/>
    <property type="project" value="UniProtKB-KW"/>
</dbReference>
<dbReference type="InterPro" id="IPR036388">
    <property type="entry name" value="WH-like_DNA-bd_sf"/>
</dbReference>
<dbReference type="EMBL" id="KL596964">
    <property type="protein sequence ID" value="KER21473.1"/>
    <property type="molecule type" value="Genomic_DNA"/>
</dbReference>
<evidence type="ECO:0000259" key="7">
    <source>
        <dbReference type="PROSITE" id="PS51194"/>
    </source>
</evidence>
<dbReference type="GO" id="GO:0005524">
    <property type="term" value="F:ATP binding"/>
    <property type="evidence" value="ECO:0007669"/>
    <property type="project" value="UniProtKB-KW"/>
</dbReference>
<dbReference type="SUPFAM" id="SSF46785">
    <property type="entry name" value="Winged helix' DNA-binding domain"/>
    <property type="match status" value="1"/>
</dbReference>
<dbReference type="FunFam" id="1.10.10.10:FF:000024">
    <property type="entry name" value="U5 small nuclear ribonucleoprotein helicase"/>
    <property type="match status" value="1"/>
</dbReference>
<name>A0A074Z386_OPIVI</name>
<evidence type="ECO:0000256" key="3">
    <source>
        <dbReference type="ARBA" id="ARBA00022806"/>
    </source>
</evidence>
<evidence type="ECO:0000256" key="5">
    <source>
        <dbReference type="SAM" id="MobiDB-lite"/>
    </source>
</evidence>
<feature type="domain" description="Helicase C-terminal" evidence="7">
    <location>
        <begin position="939"/>
        <end position="1149"/>
    </location>
</feature>
<feature type="domain" description="Helicase ATP-binding" evidence="6">
    <location>
        <begin position="720"/>
        <end position="904"/>
    </location>
</feature>
<evidence type="ECO:0000256" key="1">
    <source>
        <dbReference type="ARBA" id="ARBA00022741"/>
    </source>
</evidence>
<keyword evidence="3" id="KW-0347">Helicase</keyword>
<dbReference type="Proteomes" id="UP000054324">
    <property type="component" value="Unassembled WGS sequence"/>
</dbReference>
<feature type="domain" description="Helicase C-terminal" evidence="7">
    <location>
        <begin position="1797"/>
        <end position="1995"/>
    </location>
</feature>
<feature type="compositionally biased region" description="Low complexity" evidence="5">
    <location>
        <begin position="75"/>
        <end position="89"/>
    </location>
</feature>
<organism evidence="8 9">
    <name type="scientific">Opisthorchis viverrini</name>
    <name type="common">Southeast Asian liver fluke</name>
    <dbReference type="NCBI Taxonomy" id="6198"/>
    <lineage>
        <taxon>Eukaryota</taxon>
        <taxon>Metazoa</taxon>
        <taxon>Spiralia</taxon>
        <taxon>Lophotrochozoa</taxon>
        <taxon>Platyhelminthes</taxon>
        <taxon>Trematoda</taxon>
        <taxon>Digenea</taxon>
        <taxon>Opisthorchiida</taxon>
        <taxon>Opisthorchiata</taxon>
        <taxon>Opisthorchiidae</taxon>
        <taxon>Opisthorchis</taxon>
    </lineage>
</organism>
<evidence type="ECO:0000256" key="4">
    <source>
        <dbReference type="ARBA" id="ARBA00022840"/>
    </source>
</evidence>
<dbReference type="InterPro" id="IPR035892">
    <property type="entry name" value="C2_domain_sf"/>
</dbReference>
<dbReference type="Gene3D" id="1.10.3380.10">
    <property type="entry name" value="Sec63 N-terminal domain-like domain"/>
    <property type="match status" value="2"/>
</dbReference>
<dbReference type="GO" id="GO:0003676">
    <property type="term" value="F:nucleic acid binding"/>
    <property type="evidence" value="ECO:0007669"/>
    <property type="project" value="InterPro"/>
</dbReference>
<feature type="region of interest" description="Disordered" evidence="5">
    <location>
        <begin position="55"/>
        <end position="89"/>
    </location>
</feature>
<dbReference type="Gene3D" id="3.40.50.300">
    <property type="entry name" value="P-loop containing nucleotide triphosphate hydrolases"/>
    <property type="match status" value="4"/>
</dbReference>
<dbReference type="InterPro" id="IPR057842">
    <property type="entry name" value="WH_MER3"/>
</dbReference>
<dbReference type="GeneID" id="20324377"/>
<dbReference type="Pfam" id="PF00271">
    <property type="entry name" value="Helicase_C"/>
    <property type="match status" value="2"/>
</dbReference>
<dbReference type="STRING" id="6198.A0A074Z386"/>
<dbReference type="FunFam" id="3.40.50.300:FF:000102">
    <property type="entry name" value="RNA helicase, activating signal cointegrator 1"/>
    <property type="match status" value="1"/>
</dbReference>
<dbReference type="InterPro" id="IPR050474">
    <property type="entry name" value="Hel308_SKI2-like"/>
</dbReference>
<keyword evidence="2" id="KW-0378">Hydrolase</keyword>
<dbReference type="FunFam" id="3.40.50.300:FF:000198">
    <property type="entry name" value="Activating signal cointegrator 1 complex subunit"/>
    <property type="match status" value="1"/>
</dbReference>
<dbReference type="FunFam" id="2.60.40.150:FF:000004">
    <property type="entry name" value="RNA helicase, activating signal cointegrator 1"/>
    <property type="match status" value="1"/>
</dbReference>
<dbReference type="SMART" id="SM00490">
    <property type="entry name" value="HELICc"/>
    <property type="match status" value="2"/>
</dbReference>
<dbReference type="RefSeq" id="XP_009174778.1">
    <property type="nucleotide sequence ID" value="XM_009176514.1"/>
</dbReference>
<evidence type="ECO:0000259" key="6">
    <source>
        <dbReference type="PROSITE" id="PS51192"/>
    </source>
</evidence>
<gene>
    <name evidence="8" type="ORF">T265_10209</name>
</gene>
<sequence>MTYTTNNILMPHRPSRGAISRVALLAAYSRAGKRKHATADASLLTLSRFPSSTLPRPNLNTLSAGPSSRTDRFARPASHSAAASARPSSVKTLNTSKSVFKPRKPVYLATFSVRILKQAGQQVALARALDSLCIDVCCLSETRTQDASTVIELTAPSLPSRFRLRTSGDSEAAAAGYAGVGIVLSERAEASLLDWIPVDSRLCAVPLAASVRESRGNTGMTVSSSVDSAHAGISQSVIEYPRLSLTLRRFSSLAGAETSASVCCSLEEKLVELSSGVLPKATNFCNHILNILPKDLRLDVRKTVSDAFRKYVDCCLSLVGQDTVDPGETARFASVLFFAYLGPSLLELHDRGVLPADFSRHSMIRNNQSSLLEKLGGSGATDSQKAWASLCISLGIFLTNRVWDSVRDELTSLMRRCRVAVEADSWISLFTLETPPTNQFVTSPVVDFELAWDAARISRNERARASSILFHTLFSCAKHNTQNRPDKTGIETESAAAEVLSPTLVVTFDFTGDFRLAVSQSLLGKKPTEAVDVTALIEELTMPCTALEMSTDQLLDILLELLKSSRSDDEIQNEVSDERSGESFVNRLINDPASVAQSRAAKMDANSRDTANRLRRAMESGPSVSTRVADYIRSLPYVYDLSAETRDTLNLSGSFKLRLPVGTDFKQFPLWDHVKFPVPSKPPSSVLDAPLVKISSLDPIGQRIFEGMEQLNLIQSIVYPVAYNTPQNLLVSAPTGAGKTNVALLTIAQLLRSHLTADSVLDLKAFKIVYLAPMKALAAEITATFSKRLAPLGLKVRECTGDMQLTKQEIMETQILISTPEKWDVISRKGSGDATLVKLVKLLIIDEIHLLHEDRGAVIEVLVARTLRQVETSQTMIRLVGLSATLPNYLDVAHFLHVDPYCGLFYFDERFRPVPLRMSFIGVRGSVRKTQEINMNTACYESVLEQLREGHQVMVFVHARGDTFRTARWLRDQARQLQQIHYFSTKTDIPPGLLKRIERSGDTALREMIPDGFACHHAGMLRADRSLVERMFSEGHIRVLVCTATLAWGVNLPAHAVIIKGTRVYKAEKSDFTDLDVLDIFGRAGRPQFDTLGEALIITSMDKLDHYLRVITNQHAIESTLLLNLQDHLNAEIALGTISNIDDAINWLKYTYLFVRLTANPMHYGVPASSVENDPVLVDYLDRAVRASALSLDEAEMIRYEPGTGQLASTDRGRTASLFYIRFSTAAKVRDLLEPNMMVAQLFSLLSEASEFGAMKVRDEEGSELNDLKAAVCRVPIQKAGNVDSDVPAKVNALLQGYISRHNPSCHSLQSDMFYIHQNAGRLVRYLFELSLRQGWSNCAYTTLQLARMIEQRQWDCQTPLWQFSESTSFRLLERVDELGLSLDRLRETAVDELTHLLRYRGKEGAREVSTLAALVPRIQVAAETQPVTRTILRVRLTLQPDFTWSDRSHGVQQNFWIWIEDPAQGFIYHSEYWTLTKRMFKSKEPICVSATIPIFEPFPAQYLVRVLSDQWLGADAMCPISFKRLMLPPSDPPHTDLLRLEPLPVCALQNSRYELLYSFTHFNPIQTQLFHTLYHQDVNVLLGAPTGSGKTVAAELAFFRMFNQTPTKKCVYIAPLKALVRERMEDWSVRIGQKLGKRVVELTGDVTPDILQLMKADLIVTTPEKWDGISRSWQQRAYVRHIGLIVIDEIHLLGEERGPVLEVLVSRANYIASQLGQTVRIVGLSTALSNAPDLAAWLRVPTTMTSIAEVAIGLNCGTALIGRGLFNFRPSVRPVPLEVHIQGFPGRHYCPRMATMNKPIYLAINSHSPNKPVLVFVSSRRQTRLTALDLVSYVAASGDTRKWLHMDPNEMDAISETIHDSNLRLTLSFGIGLHHAGLQSRDRSVVEELFVNEKIQILISTATLAWGVNFPAHLVIVKGTEYYDGQTKRYVDYPITDVLQMMGRAGRPQFDNQGKAVIMVEDSKKAFYKRFLYEPFPVESFLPQAFADHLNAEIVAGTFASDQPGDFVSTELGRLASFYYLSHKTARLFSEKLEPNLTVHDLLQILANANEYALLPVRHNEDEMNRQLAGVLPLKPIGSFECPHTKAHLLLQAHFTRLAELPVADYVTDTRSVLDQASRILQAMLDACAQCGWLMSSLNCLLLMQMVTQGIWVEDVGSSLLQLPGIHPSNLTLFQRTDQSYITCLPELIDCVLSDPGWLDRALSESLRPHVLSSIKQTLNRFPLIELTMWLVGPDPSNSRTQRLCREVLLDNEGKSTHTLGVFAETDYVLRVRLTRINPVGRGRHLLASSSSLVKAKTEGWVVVLGDPEVSRSQGGYLMALKRVSPNPVRGKGSSSQIPHSSWTTNLAFRFPALRSKSYSGFQSSERRMLTLFLMSTSYLGLDQQVFLSLDIICREDENDDGYSNH</sequence>
<dbReference type="GO" id="GO:0004386">
    <property type="term" value="F:helicase activity"/>
    <property type="evidence" value="ECO:0007669"/>
    <property type="project" value="UniProtKB-KW"/>
</dbReference>
<dbReference type="InterPro" id="IPR003593">
    <property type="entry name" value="AAA+_ATPase"/>
</dbReference>
<dbReference type="PROSITE" id="PS51194">
    <property type="entry name" value="HELICASE_CTER"/>
    <property type="match status" value="2"/>
</dbReference>
<dbReference type="SUPFAM" id="SSF52540">
    <property type="entry name" value="P-loop containing nucleoside triphosphate hydrolases"/>
    <property type="match status" value="4"/>
</dbReference>
<evidence type="ECO:0000313" key="8">
    <source>
        <dbReference type="EMBL" id="KER21473.1"/>
    </source>
</evidence>
<dbReference type="InterPro" id="IPR036390">
    <property type="entry name" value="WH_DNA-bd_sf"/>
</dbReference>
<dbReference type="CTD" id="20324377"/>
<dbReference type="InterPro" id="IPR014756">
    <property type="entry name" value="Ig_E-set"/>
</dbReference>
<keyword evidence="4" id="KW-0067">ATP-binding</keyword>
<dbReference type="InterPro" id="IPR014001">
    <property type="entry name" value="Helicase_ATP-bd"/>
</dbReference>